<name>A0A183USQ6_TOXCA</name>
<dbReference type="AlphaFoldDB" id="A0A183USQ6"/>
<reference evidence="1 2" key="2">
    <citation type="submission" date="2018-11" db="EMBL/GenBank/DDBJ databases">
        <authorList>
            <consortium name="Pathogen Informatics"/>
        </authorList>
    </citation>
    <scope>NUCLEOTIDE SEQUENCE [LARGE SCALE GENOMIC DNA]</scope>
</reference>
<gene>
    <name evidence="1" type="ORF">TCNE_LOCUS11526</name>
</gene>
<evidence type="ECO:0000313" key="3">
    <source>
        <dbReference type="WBParaSite" id="TCNE_0001152601-mRNA-1"/>
    </source>
</evidence>
<organism evidence="2 3">
    <name type="scientific">Toxocara canis</name>
    <name type="common">Canine roundworm</name>
    <dbReference type="NCBI Taxonomy" id="6265"/>
    <lineage>
        <taxon>Eukaryota</taxon>
        <taxon>Metazoa</taxon>
        <taxon>Ecdysozoa</taxon>
        <taxon>Nematoda</taxon>
        <taxon>Chromadorea</taxon>
        <taxon>Rhabditida</taxon>
        <taxon>Spirurina</taxon>
        <taxon>Ascaridomorpha</taxon>
        <taxon>Ascaridoidea</taxon>
        <taxon>Toxocaridae</taxon>
        <taxon>Toxocara</taxon>
    </lineage>
</organism>
<keyword evidence="2" id="KW-1185">Reference proteome</keyword>
<evidence type="ECO:0000313" key="2">
    <source>
        <dbReference type="Proteomes" id="UP000050794"/>
    </source>
</evidence>
<dbReference type="WBParaSite" id="TCNE_0001152601-mRNA-1">
    <property type="protein sequence ID" value="TCNE_0001152601-mRNA-1"/>
    <property type="gene ID" value="TCNE_0001152601"/>
</dbReference>
<dbReference type="EMBL" id="UYWY01020892">
    <property type="protein sequence ID" value="VDM42847.1"/>
    <property type="molecule type" value="Genomic_DNA"/>
</dbReference>
<reference evidence="3" key="1">
    <citation type="submission" date="2016-06" db="UniProtKB">
        <authorList>
            <consortium name="WormBaseParasite"/>
        </authorList>
    </citation>
    <scope>IDENTIFICATION</scope>
</reference>
<proteinExistence type="predicted"/>
<evidence type="ECO:0000313" key="1">
    <source>
        <dbReference type="EMBL" id="VDM42847.1"/>
    </source>
</evidence>
<protein>
    <submittedName>
        <fullName evidence="3">Transposase</fullName>
    </submittedName>
</protein>
<accession>A0A183USQ6</accession>
<dbReference type="Proteomes" id="UP000050794">
    <property type="component" value="Unassembled WGS sequence"/>
</dbReference>
<sequence length="87" mass="10012">MLLSVYSGTAPQTYRQFYTQHVNVKRAQVKSVLLDPQPKCDWNRRVSSKALLVGKNPNSARWIATTDHERTRTSASDKQYAWLDEMA</sequence>